<sequence>MTTDSGNQSARWLVFVTVTQWRSVLMACLLVLAGALTVTGVAQATPAAHTEQIAAAQPTESVPPGPDVNAPQQTDTGVATETKRKLWIGGIAVVLFALVYWRNKKRWDKWKKGRKAG</sequence>
<keyword evidence="2" id="KW-0812">Transmembrane</keyword>
<accession>K0K3T1</accession>
<organism evidence="3 4">
    <name type="scientific">Saccharothrix espanaensis (strain ATCC 51144 / DSM 44229 / JCM 9112 / NBRC 15066 / NRRL 15764)</name>
    <dbReference type="NCBI Taxonomy" id="1179773"/>
    <lineage>
        <taxon>Bacteria</taxon>
        <taxon>Bacillati</taxon>
        <taxon>Actinomycetota</taxon>
        <taxon>Actinomycetes</taxon>
        <taxon>Pseudonocardiales</taxon>
        <taxon>Pseudonocardiaceae</taxon>
        <taxon>Saccharothrix</taxon>
    </lineage>
</organism>
<gene>
    <name evidence="3" type="ordered locus">BN6_76940</name>
</gene>
<dbReference type="EMBL" id="HE804045">
    <property type="protein sequence ID" value="CCH34915.1"/>
    <property type="molecule type" value="Genomic_DNA"/>
</dbReference>
<dbReference type="STRING" id="1179773.BN6_76940"/>
<evidence type="ECO:0000256" key="1">
    <source>
        <dbReference type="SAM" id="MobiDB-lite"/>
    </source>
</evidence>
<name>K0K3T1_SACES</name>
<keyword evidence="4" id="KW-1185">Reference proteome</keyword>
<dbReference type="eggNOG" id="ENOG5031VAT">
    <property type="taxonomic scope" value="Bacteria"/>
</dbReference>
<feature type="transmembrane region" description="Helical" evidence="2">
    <location>
        <begin position="12"/>
        <end position="36"/>
    </location>
</feature>
<reference evidence="3 4" key="1">
    <citation type="journal article" date="2012" name="BMC Genomics">
        <title>Complete genome sequence of Saccharothrix espanaensis DSM 44229T and comparison to the other completely sequenced Pseudonocardiaceae.</title>
        <authorList>
            <person name="Strobel T."/>
            <person name="Al-Dilaimi A."/>
            <person name="Blom J."/>
            <person name="Gessner A."/>
            <person name="Kalinowski J."/>
            <person name="Luzhetska M."/>
            <person name="Puhler A."/>
            <person name="Szczepanowski R."/>
            <person name="Bechthold A."/>
            <person name="Ruckert C."/>
        </authorList>
    </citation>
    <scope>NUCLEOTIDE SEQUENCE [LARGE SCALE GENOMIC DNA]</scope>
    <source>
        <strain evidence="4">ATCC 51144 / DSM 44229 / JCM 9112 / NBRC 15066 / NRRL 15764</strain>
    </source>
</reference>
<dbReference type="KEGG" id="sesp:BN6_76940"/>
<keyword evidence="2" id="KW-1133">Transmembrane helix</keyword>
<evidence type="ECO:0000313" key="4">
    <source>
        <dbReference type="Proteomes" id="UP000006281"/>
    </source>
</evidence>
<protein>
    <submittedName>
        <fullName evidence="3">Uncharacterized protein</fullName>
    </submittedName>
</protein>
<feature type="region of interest" description="Disordered" evidence="1">
    <location>
        <begin position="52"/>
        <end position="79"/>
    </location>
</feature>
<keyword evidence="2" id="KW-0472">Membrane</keyword>
<dbReference type="HOGENOM" id="CLU_2083168_0_0_11"/>
<feature type="transmembrane region" description="Helical" evidence="2">
    <location>
        <begin position="86"/>
        <end position="103"/>
    </location>
</feature>
<dbReference type="AlphaFoldDB" id="K0K3T1"/>
<dbReference type="PATRIC" id="fig|1179773.3.peg.7771"/>
<feature type="compositionally biased region" description="Polar residues" evidence="1">
    <location>
        <begin position="70"/>
        <end position="79"/>
    </location>
</feature>
<evidence type="ECO:0000313" key="3">
    <source>
        <dbReference type="EMBL" id="CCH34915.1"/>
    </source>
</evidence>
<dbReference type="Proteomes" id="UP000006281">
    <property type="component" value="Chromosome"/>
</dbReference>
<evidence type="ECO:0000256" key="2">
    <source>
        <dbReference type="SAM" id="Phobius"/>
    </source>
</evidence>
<proteinExistence type="predicted"/>